<feature type="transmembrane region" description="Helical" evidence="1">
    <location>
        <begin position="53"/>
        <end position="74"/>
    </location>
</feature>
<evidence type="ECO:0000256" key="1">
    <source>
        <dbReference type="SAM" id="Phobius"/>
    </source>
</evidence>
<name>A0ABV4WMF3_9CYAN</name>
<feature type="transmembrane region" description="Helical" evidence="1">
    <location>
        <begin position="160"/>
        <end position="185"/>
    </location>
</feature>
<sequence length="239" mass="26773">MRLSNPATIKHYSKLGLFSLIAIDTILALIYLISAVTTGKALGVFDFDRKWSIPVIYSAIQLLLIGICLVIAAFRKKRSAPLPSRWFLLAVGAGFLDLFIEKLFKFHSSELPKFLNSLDWMPRFPGGGGAWIFVYVPAGIIIILLGYRDIIALWKAYPKGTFITVLGVILSFAGGVFLDFIYYLFLQVKFAQMAENGNSLALILSSLKITIEEFLEMFGESITLYGLSLFLVKRLERNI</sequence>
<dbReference type="EMBL" id="JBHFNT010000144">
    <property type="protein sequence ID" value="MFB2836263.1"/>
    <property type="molecule type" value="Genomic_DNA"/>
</dbReference>
<gene>
    <name evidence="2" type="ORF">ACE1CA_17145</name>
</gene>
<feature type="transmembrane region" description="Helical" evidence="1">
    <location>
        <begin position="12"/>
        <end position="33"/>
    </location>
</feature>
<feature type="transmembrane region" description="Helical" evidence="1">
    <location>
        <begin position="124"/>
        <end position="148"/>
    </location>
</feature>
<dbReference type="Proteomes" id="UP001576780">
    <property type="component" value="Unassembled WGS sequence"/>
</dbReference>
<protein>
    <submittedName>
        <fullName evidence="2">Uncharacterized protein</fullName>
    </submittedName>
</protein>
<organism evidence="2 3">
    <name type="scientific">Floridaenema evergladense BLCC-F167</name>
    <dbReference type="NCBI Taxonomy" id="3153639"/>
    <lineage>
        <taxon>Bacteria</taxon>
        <taxon>Bacillati</taxon>
        <taxon>Cyanobacteriota</taxon>
        <taxon>Cyanophyceae</taxon>
        <taxon>Oscillatoriophycideae</taxon>
        <taxon>Aerosakkonematales</taxon>
        <taxon>Aerosakkonemataceae</taxon>
        <taxon>Floridanema</taxon>
        <taxon>Floridanema evergladense</taxon>
    </lineage>
</organism>
<keyword evidence="1" id="KW-0812">Transmembrane</keyword>
<keyword evidence="3" id="KW-1185">Reference proteome</keyword>
<accession>A0ABV4WMF3</accession>
<evidence type="ECO:0000313" key="3">
    <source>
        <dbReference type="Proteomes" id="UP001576780"/>
    </source>
</evidence>
<feature type="transmembrane region" description="Helical" evidence="1">
    <location>
        <begin position="86"/>
        <end position="104"/>
    </location>
</feature>
<proteinExistence type="predicted"/>
<keyword evidence="1" id="KW-1133">Transmembrane helix</keyword>
<keyword evidence="1" id="KW-0472">Membrane</keyword>
<evidence type="ECO:0000313" key="2">
    <source>
        <dbReference type="EMBL" id="MFB2836263.1"/>
    </source>
</evidence>
<comment type="caution">
    <text evidence="2">The sequence shown here is derived from an EMBL/GenBank/DDBJ whole genome shotgun (WGS) entry which is preliminary data.</text>
</comment>
<dbReference type="RefSeq" id="WP_413278651.1">
    <property type="nucleotide sequence ID" value="NZ_JBHFNT010000144.1"/>
</dbReference>
<reference evidence="2 3" key="1">
    <citation type="submission" date="2024-09" db="EMBL/GenBank/DDBJ databases">
        <title>Floridaenema gen nov. (Aerosakkonemataceae, Aerosakkonematales ord. nov., Cyanobacteria) from benthic tropical and subtropical fresh waters, with the description of four new species.</title>
        <authorList>
            <person name="Moretto J.A."/>
            <person name="Berthold D.E."/>
            <person name="Lefler F.W."/>
            <person name="Huang I.-S."/>
            <person name="Laughinghouse H. IV."/>
        </authorList>
    </citation>
    <scope>NUCLEOTIDE SEQUENCE [LARGE SCALE GENOMIC DNA]</scope>
    <source>
        <strain evidence="2 3">BLCC-F167</strain>
    </source>
</reference>